<evidence type="ECO:0000313" key="2">
    <source>
        <dbReference type="Proteomes" id="UP001162501"/>
    </source>
</evidence>
<organism evidence="1 2">
    <name type="scientific">Rangifer tarandus platyrhynchus</name>
    <name type="common">Svalbard reindeer</name>
    <dbReference type="NCBI Taxonomy" id="3082113"/>
    <lineage>
        <taxon>Eukaryota</taxon>
        <taxon>Metazoa</taxon>
        <taxon>Chordata</taxon>
        <taxon>Craniata</taxon>
        <taxon>Vertebrata</taxon>
        <taxon>Euteleostomi</taxon>
        <taxon>Mammalia</taxon>
        <taxon>Eutheria</taxon>
        <taxon>Laurasiatheria</taxon>
        <taxon>Artiodactyla</taxon>
        <taxon>Ruminantia</taxon>
        <taxon>Pecora</taxon>
        <taxon>Cervidae</taxon>
        <taxon>Odocoileinae</taxon>
        <taxon>Rangifer</taxon>
    </lineage>
</organism>
<accession>A0ACB0DPJ3</accession>
<proteinExistence type="predicted"/>
<dbReference type="EMBL" id="OX596085">
    <property type="protein sequence ID" value="CAI9690188.1"/>
    <property type="molecule type" value="Genomic_DNA"/>
</dbReference>
<reference evidence="1" key="1">
    <citation type="submission" date="2023-05" db="EMBL/GenBank/DDBJ databases">
        <authorList>
            <consortium name="ELIXIR-Norway"/>
        </authorList>
    </citation>
    <scope>NUCLEOTIDE SEQUENCE</scope>
</reference>
<name>A0ACB0DPJ3_RANTA</name>
<sequence length="155" mass="16221">MPPCCGSNGPPKPELVMAVYLPSPEPEEPGRQLPPGPARALRKSRSPSDPHHGEDQLLQQTGASCAGRGLPQGPGDRGRLQADDALPPDLGLGCVVPLAAGYEGQRSVRIDEPMLAPPFLSSKTRVVLVLWLVTGQQAGVEGELGSAPSHQTADR</sequence>
<dbReference type="Proteomes" id="UP001162501">
    <property type="component" value="Chromosome 1"/>
</dbReference>
<protein>
    <submittedName>
        <fullName evidence="1">Uncharacterized protein</fullName>
    </submittedName>
</protein>
<gene>
    <name evidence="1" type="ORF">MRATA1EN3_LOCUS1401</name>
</gene>
<evidence type="ECO:0000313" key="1">
    <source>
        <dbReference type="EMBL" id="CAI9690188.1"/>
    </source>
</evidence>